<keyword evidence="5" id="KW-1185">Reference proteome</keyword>
<dbReference type="SMART" id="SM00530">
    <property type="entry name" value="HTH_XRE"/>
    <property type="match status" value="1"/>
</dbReference>
<accession>A0A6N4TFT0</accession>
<evidence type="ECO:0000256" key="2">
    <source>
        <dbReference type="SAM" id="Phobius"/>
    </source>
</evidence>
<dbReference type="SUPFAM" id="SSF47413">
    <property type="entry name" value="lambda repressor-like DNA-binding domains"/>
    <property type="match status" value="1"/>
</dbReference>
<keyword evidence="2" id="KW-1133">Transmembrane helix</keyword>
<dbReference type="CDD" id="cd00093">
    <property type="entry name" value="HTH_XRE"/>
    <property type="match status" value="1"/>
</dbReference>
<dbReference type="KEGG" id="aarg:Aargi30884_06710"/>
<dbReference type="InterPro" id="IPR010982">
    <property type="entry name" value="Lambda_DNA-bd_dom_sf"/>
</dbReference>
<sequence length="120" mass="13665">MDEFNEIFVQFFAVFGTLLFFIACIYLFYLVTKALKKYTVSQQIRKEKAEKSKTLGEVLKNHRIECKMTQEFVAEAIGVSRQAVSKWESGKSDPSTTNLLALADLFGISAEDLLKEVKEI</sequence>
<evidence type="ECO:0000313" key="5">
    <source>
        <dbReference type="Proteomes" id="UP000464754"/>
    </source>
</evidence>
<organism evidence="4 5">
    <name type="scientific">Amedibacterium intestinale</name>
    <dbReference type="NCBI Taxonomy" id="2583452"/>
    <lineage>
        <taxon>Bacteria</taxon>
        <taxon>Bacillati</taxon>
        <taxon>Bacillota</taxon>
        <taxon>Erysipelotrichia</taxon>
        <taxon>Erysipelotrichales</taxon>
        <taxon>Erysipelotrichaceae</taxon>
        <taxon>Amedibacterium</taxon>
    </lineage>
</organism>
<dbReference type="RefSeq" id="WP_163051530.1">
    <property type="nucleotide sequence ID" value="NZ_AP019695.1"/>
</dbReference>
<dbReference type="Proteomes" id="UP000464754">
    <property type="component" value="Chromosome"/>
</dbReference>
<evidence type="ECO:0000313" key="4">
    <source>
        <dbReference type="EMBL" id="BBK21768.1"/>
    </source>
</evidence>
<evidence type="ECO:0000259" key="3">
    <source>
        <dbReference type="PROSITE" id="PS50943"/>
    </source>
</evidence>
<keyword evidence="2" id="KW-0812">Transmembrane</keyword>
<protein>
    <recommendedName>
        <fullName evidence="3">HTH cro/C1-type domain-containing protein</fullName>
    </recommendedName>
</protein>
<feature type="domain" description="HTH cro/C1-type" evidence="3">
    <location>
        <begin position="59"/>
        <end position="113"/>
    </location>
</feature>
<name>A0A6N4TFT0_9FIRM</name>
<reference evidence="5" key="1">
    <citation type="submission" date="2019-05" db="EMBL/GenBank/DDBJ databases">
        <title>Complete genome sequencing of Absiella argi strain JCM 30884.</title>
        <authorList>
            <person name="Sakamoto M."/>
            <person name="Murakami T."/>
            <person name="Mori H."/>
        </authorList>
    </citation>
    <scope>NUCLEOTIDE SEQUENCE [LARGE SCALE GENOMIC DNA]</scope>
    <source>
        <strain evidence="5">JCM 30884</strain>
    </source>
</reference>
<dbReference type="PROSITE" id="PS50943">
    <property type="entry name" value="HTH_CROC1"/>
    <property type="match status" value="1"/>
</dbReference>
<dbReference type="EMBL" id="AP019695">
    <property type="protein sequence ID" value="BBK21768.1"/>
    <property type="molecule type" value="Genomic_DNA"/>
</dbReference>
<keyword evidence="2" id="KW-0472">Membrane</keyword>
<keyword evidence="1" id="KW-0238">DNA-binding</keyword>
<gene>
    <name evidence="4" type="ORF">Aargi30884_06710</name>
</gene>
<feature type="transmembrane region" description="Helical" evidence="2">
    <location>
        <begin position="12"/>
        <end position="31"/>
    </location>
</feature>
<dbReference type="Gene3D" id="1.10.260.40">
    <property type="entry name" value="lambda repressor-like DNA-binding domains"/>
    <property type="match status" value="1"/>
</dbReference>
<dbReference type="GO" id="GO:0003677">
    <property type="term" value="F:DNA binding"/>
    <property type="evidence" value="ECO:0007669"/>
    <property type="project" value="UniProtKB-KW"/>
</dbReference>
<evidence type="ECO:0000256" key="1">
    <source>
        <dbReference type="ARBA" id="ARBA00023125"/>
    </source>
</evidence>
<dbReference type="InterPro" id="IPR001387">
    <property type="entry name" value="Cro/C1-type_HTH"/>
</dbReference>
<dbReference type="PANTHER" id="PTHR46558">
    <property type="entry name" value="TRACRIPTIONAL REGULATORY PROTEIN-RELATED-RELATED"/>
    <property type="match status" value="1"/>
</dbReference>
<dbReference type="PANTHER" id="PTHR46558:SF4">
    <property type="entry name" value="DNA-BIDING PHAGE PROTEIN"/>
    <property type="match status" value="1"/>
</dbReference>
<dbReference type="AlphaFoldDB" id="A0A6N4TFT0"/>
<proteinExistence type="predicted"/>
<dbReference type="Pfam" id="PF01381">
    <property type="entry name" value="HTH_3"/>
    <property type="match status" value="1"/>
</dbReference>